<sequence>MDFDVIDDTRPRLQLQSGPVASASEERRVDIVQAAICCSIGVALLGFGFTLIVPLQFLAIWLGLSLIVGPFAPISVTGGDCRVGVGEEIPHLEEAETTLPETTSSRNDNRNLFKKPSEVSRDYKPAKDADELVSARGWSRNTPVQKNGTVSETDLSKGDEDEQSEESGFTYAEFVLLKKLLIKHPRGTLKRWDVIAEAMGGRHSADSVVRMSKALAERKISDQDSYAKFLAQRKTSDVSIASPLSHRSEFEGGAELEEDNNVSSESDALKGQWTEGEDKALVKALKTFPKDTPMRWDKVALAVPSKSKAQCFRRFAELRKSFRSSKADGDFHSVLSNSSSRPERASSQLHMAG</sequence>
<feature type="compositionally biased region" description="Basic and acidic residues" evidence="1">
    <location>
        <begin position="107"/>
        <end position="130"/>
    </location>
</feature>
<dbReference type="PROSITE" id="PS51293">
    <property type="entry name" value="SANT"/>
    <property type="match status" value="1"/>
</dbReference>
<organism evidence="6 7">
    <name type="scientific">Riccia sorocarpa</name>
    <dbReference type="NCBI Taxonomy" id="122646"/>
    <lineage>
        <taxon>Eukaryota</taxon>
        <taxon>Viridiplantae</taxon>
        <taxon>Streptophyta</taxon>
        <taxon>Embryophyta</taxon>
        <taxon>Marchantiophyta</taxon>
        <taxon>Marchantiopsida</taxon>
        <taxon>Marchantiidae</taxon>
        <taxon>Marchantiales</taxon>
        <taxon>Ricciaceae</taxon>
        <taxon>Riccia</taxon>
    </lineage>
</organism>
<proteinExistence type="predicted"/>
<dbReference type="InterPro" id="IPR017930">
    <property type="entry name" value="Myb_dom"/>
</dbReference>
<comment type="caution">
    <text evidence="6">The sequence shown here is derived from an EMBL/GenBank/DDBJ whole genome shotgun (WGS) entry which is preliminary data.</text>
</comment>
<gene>
    <name evidence="6" type="ORF">R1sor_009827</name>
</gene>
<feature type="region of interest" description="Disordered" evidence="1">
    <location>
        <begin position="328"/>
        <end position="353"/>
    </location>
</feature>
<feature type="domain" description="SANT" evidence="4">
    <location>
        <begin position="268"/>
        <end position="323"/>
    </location>
</feature>
<dbReference type="Pfam" id="PF23082">
    <property type="entry name" value="Myb_DNA-binding_2"/>
    <property type="match status" value="1"/>
</dbReference>
<keyword evidence="2" id="KW-0812">Transmembrane</keyword>
<dbReference type="Pfam" id="PF00249">
    <property type="entry name" value="Myb_DNA-binding"/>
    <property type="match status" value="1"/>
</dbReference>
<evidence type="ECO:0000259" key="5">
    <source>
        <dbReference type="PROSITE" id="PS51294"/>
    </source>
</evidence>
<dbReference type="SUPFAM" id="SSF46689">
    <property type="entry name" value="Homeodomain-like"/>
    <property type="match status" value="1"/>
</dbReference>
<feature type="transmembrane region" description="Helical" evidence="2">
    <location>
        <begin position="31"/>
        <end position="52"/>
    </location>
</feature>
<dbReference type="PROSITE" id="PS50090">
    <property type="entry name" value="MYB_LIKE"/>
    <property type="match status" value="1"/>
</dbReference>
<dbReference type="PANTHER" id="PTHR43999:SF3">
    <property type="entry name" value="TRANSCRIPTION FACTOR MAMYB"/>
    <property type="match status" value="1"/>
</dbReference>
<keyword evidence="2" id="KW-0472">Membrane</keyword>
<evidence type="ECO:0000256" key="2">
    <source>
        <dbReference type="SAM" id="Phobius"/>
    </source>
</evidence>
<dbReference type="CDD" id="cd00167">
    <property type="entry name" value="SANT"/>
    <property type="match status" value="2"/>
</dbReference>
<dbReference type="SMART" id="SM00717">
    <property type="entry name" value="SANT"/>
    <property type="match status" value="2"/>
</dbReference>
<evidence type="ECO:0000313" key="6">
    <source>
        <dbReference type="EMBL" id="KAL3695751.1"/>
    </source>
</evidence>
<dbReference type="PROSITE" id="PS51294">
    <property type="entry name" value="HTH_MYB"/>
    <property type="match status" value="1"/>
</dbReference>
<feature type="compositionally biased region" description="Polar residues" evidence="1">
    <location>
        <begin position="139"/>
        <end position="153"/>
    </location>
</feature>
<evidence type="ECO:0000256" key="1">
    <source>
        <dbReference type="SAM" id="MobiDB-lite"/>
    </source>
</evidence>
<dbReference type="InterPro" id="IPR001005">
    <property type="entry name" value="SANT/Myb"/>
</dbReference>
<dbReference type="PANTHER" id="PTHR43999">
    <property type="entry name" value="DNAJ HOMOLOG SUBFAMILY C MEMBER 2"/>
    <property type="match status" value="1"/>
</dbReference>
<keyword evidence="2" id="KW-1133">Transmembrane helix</keyword>
<dbReference type="FunFam" id="1.10.10.60:FF:000416">
    <property type="entry name" value="Myb family transcription factor"/>
    <property type="match status" value="1"/>
</dbReference>
<dbReference type="EMBL" id="JBJQOH010000002">
    <property type="protein sequence ID" value="KAL3695751.1"/>
    <property type="molecule type" value="Genomic_DNA"/>
</dbReference>
<dbReference type="InterPro" id="IPR017884">
    <property type="entry name" value="SANT_dom"/>
</dbReference>
<protein>
    <submittedName>
        <fullName evidence="6">Uncharacterized protein</fullName>
    </submittedName>
</protein>
<evidence type="ECO:0000313" key="7">
    <source>
        <dbReference type="Proteomes" id="UP001633002"/>
    </source>
</evidence>
<name>A0ABD3HXZ2_9MARC</name>
<dbReference type="InterPro" id="IPR009057">
    <property type="entry name" value="Homeodomain-like_sf"/>
</dbReference>
<keyword evidence="7" id="KW-1185">Reference proteome</keyword>
<dbReference type="Proteomes" id="UP001633002">
    <property type="component" value="Unassembled WGS sequence"/>
</dbReference>
<evidence type="ECO:0000259" key="3">
    <source>
        <dbReference type="PROSITE" id="PS50090"/>
    </source>
</evidence>
<feature type="region of interest" description="Disordered" evidence="1">
    <location>
        <begin position="249"/>
        <end position="270"/>
    </location>
</feature>
<dbReference type="AlphaFoldDB" id="A0ABD3HXZ2"/>
<feature type="domain" description="HTH myb-type" evidence="5">
    <location>
        <begin position="265"/>
        <end position="323"/>
    </location>
</feature>
<accession>A0ABD3HXZ2</accession>
<feature type="region of interest" description="Disordered" evidence="1">
    <location>
        <begin position="92"/>
        <end position="164"/>
    </location>
</feature>
<evidence type="ECO:0000259" key="4">
    <source>
        <dbReference type="PROSITE" id="PS51293"/>
    </source>
</evidence>
<reference evidence="6 7" key="1">
    <citation type="submission" date="2024-09" db="EMBL/GenBank/DDBJ databases">
        <title>Chromosome-scale assembly of Riccia sorocarpa.</title>
        <authorList>
            <person name="Paukszto L."/>
        </authorList>
    </citation>
    <scope>NUCLEOTIDE SEQUENCE [LARGE SCALE GENOMIC DNA]</scope>
    <source>
        <strain evidence="6">LP-2024</strain>
        <tissue evidence="6">Aerial parts of the thallus</tissue>
    </source>
</reference>
<dbReference type="Gene3D" id="1.10.10.60">
    <property type="entry name" value="Homeodomain-like"/>
    <property type="match status" value="2"/>
</dbReference>
<feature type="domain" description="Myb-like" evidence="3">
    <location>
        <begin position="265"/>
        <end position="319"/>
    </location>
</feature>
<dbReference type="InterPro" id="IPR044634">
    <property type="entry name" value="Zuotin/DnaJC2"/>
</dbReference>